<gene>
    <name evidence="3" type="ORF">T440DRAFT_465162</name>
</gene>
<accession>A0A6A7BF89</accession>
<keyword evidence="4" id="KW-1185">Reference proteome</keyword>
<evidence type="ECO:0000313" key="4">
    <source>
        <dbReference type="Proteomes" id="UP000799423"/>
    </source>
</evidence>
<feature type="coiled-coil region" evidence="1">
    <location>
        <begin position="316"/>
        <end position="378"/>
    </location>
</feature>
<feature type="compositionally biased region" description="Polar residues" evidence="2">
    <location>
        <begin position="220"/>
        <end position="237"/>
    </location>
</feature>
<feature type="region of interest" description="Disordered" evidence="2">
    <location>
        <begin position="1"/>
        <end position="88"/>
    </location>
</feature>
<dbReference type="OrthoDB" id="5377009at2759"/>
<sequence length="534" mass="58515">MAVMSRNAPIELPQASHSSPRGDTRSPRHTRLHSIPVVDNQLHSFDDVDITGLQPPPSALTSPVATAYDPNAPSPLEDYPHSARSSHQRTLTGTFFDNCQPFISRATSTIQQHTSRSSSPTKSLASFIPSRGAIESSASQPKIRALQNWFNGSSAPVKLGVGQRDDYSDSESGSESGEDYDSESEEEEQDNMMANIFNRGSSLTRGRTVSPRRVEDAPTTIPSKATPTRAPTQPNASSKFSWLLSTQKNAAIPPQMQSPTYHNPDDELLNINISQALFPHGPADPLAPSSFHDLLTNAEALLSRYQTSYRQLSTALVDARSEQSAQEDELDESETRVRHLKMQLETMAARASDQDEQMQTLMADLEFERRARQEEEAARKRSLALIRGPAPCEHTTCQDTPRRHARISGSEISVDSGFESETETDAASVFSRNCLSPTGTERSSIHEADVRDVTPKGKKPQNVQRGSTYDKVPAPVSLRQGGWGCANCEGGAQSAVWGRLAKEREENRTLKLRVESLEEAVEGALNVVDGPWGL</sequence>
<keyword evidence="1" id="KW-0175">Coiled coil</keyword>
<feature type="compositionally biased region" description="Acidic residues" evidence="2">
    <location>
        <begin position="176"/>
        <end position="190"/>
    </location>
</feature>
<feature type="region of interest" description="Disordered" evidence="2">
    <location>
        <begin position="154"/>
        <end position="237"/>
    </location>
</feature>
<feature type="coiled-coil region" evidence="1">
    <location>
        <begin position="500"/>
        <end position="527"/>
    </location>
</feature>
<evidence type="ECO:0000313" key="3">
    <source>
        <dbReference type="EMBL" id="KAF2854156.1"/>
    </source>
</evidence>
<evidence type="ECO:0000256" key="2">
    <source>
        <dbReference type="SAM" id="MobiDB-lite"/>
    </source>
</evidence>
<dbReference type="Proteomes" id="UP000799423">
    <property type="component" value="Unassembled WGS sequence"/>
</dbReference>
<reference evidence="3" key="1">
    <citation type="submission" date="2020-01" db="EMBL/GenBank/DDBJ databases">
        <authorList>
            <consortium name="DOE Joint Genome Institute"/>
            <person name="Haridas S."/>
            <person name="Albert R."/>
            <person name="Binder M."/>
            <person name="Bloem J."/>
            <person name="Labutti K."/>
            <person name="Salamov A."/>
            <person name="Andreopoulos B."/>
            <person name="Baker S.E."/>
            <person name="Barry K."/>
            <person name="Bills G."/>
            <person name="Bluhm B.H."/>
            <person name="Cannon C."/>
            <person name="Castanera R."/>
            <person name="Culley D.E."/>
            <person name="Daum C."/>
            <person name="Ezra D."/>
            <person name="Gonzalez J.B."/>
            <person name="Henrissat B."/>
            <person name="Kuo A."/>
            <person name="Liang C."/>
            <person name="Lipzen A."/>
            <person name="Lutzoni F."/>
            <person name="Magnuson J."/>
            <person name="Mondo S."/>
            <person name="Nolan M."/>
            <person name="Ohm R."/>
            <person name="Pangilinan J."/>
            <person name="Park H.-J."/>
            <person name="Ramirez L."/>
            <person name="Alfaro M."/>
            <person name="Sun H."/>
            <person name="Tritt A."/>
            <person name="Yoshinaga Y."/>
            <person name="Zwiers L.-H."/>
            <person name="Turgeon B.G."/>
            <person name="Goodwin S.B."/>
            <person name="Spatafora J.W."/>
            <person name="Crous P.W."/>
            <person name="Grigoriev I.V."/>
        </authorList>
    </citation>
    <scope>NUCLEOTIDE SEQUENCE</scope>
    <source>
        <strain evidence="3">IPT5</strain>
    </source>
</reference>
<proteinExistence type="predicted"/>
<organism evidence="3 4">
    <name type="scientific">Plenodomus tracheiphilus IPT5</name>
    <dbReference type="NCBI Taxonomy" id="1408161"/>
    <lineage>
        <taxon>Eukaryota</taxon>
        <taxon>Fungi</taxon>
        <taxon>Dikarya</taxon>
        <taxon>Ascomycota</taxon>
        <taxon>Pezizomycotina</taxon>
        <taxon>Dothideomycetes</taxon>
        <taxon>Pleosporomycetidae</taxon>
        <taxon>Pleosporales</taxon>
        <taxon>Pleosporineae</taxon>
        <taxon>Leptosphaeriaceae</taxon>
        <taxon>Plenodomus</taxon>
    </lineage>
</organism>
<evidence type="ECO:0000256" key="1">
    <source>
        <dbReference type="SAM" id="Coils"/>
    </source>
</evidence>
<feature type="compositionally biased region" description="Polar residues" evidence="2">
    <location>
        <begin position="198"/>
        <end position="207"/>
    </location>
</feature>
<dbReference type="EMBL" id="MU006293">
    <property type="protein sequence ID" value="KAF2854156.1"/>
    <property type="molecule type" value="Genomic_DNA"/>
</dbReference>
<dbReference type="AlphaFoldDB" id="A0A6A7BF89"/>
<name>A0A6A7BF89_9PLEO</name>
<feature type="region of interest" description="Disordered" evidence="2">
    <location>
        <begin position="452"/>
        <end position="473"/>
    </location>
</feature>
<protein>
    <submittedName>
        <fullName evidence="3">Uncharacterized protein</fullName>
    </submittedName>
</protein>